<dbReference type="InterPro" id="IPR023473">
    <property type="entry name" value="AMMECR1"/>
</dbReference>
<dbReference type="NCBIfam" id="TIGR04336">
    <property type="entry name" value="AmmeMemoSam_B"/>
    <property type="match status" value="1"/>
</dbReference>
<dbReference type="Gene3D" id="3.40.830.10">
    <property type="entry name" value="LigB-like"/>
    <property type="match status" value="1"/>
</dbReference>
<dbReference type="CDD" id="cd07361">
    <property type="entry name" value="MEMO_like"/>
    <property type="match status" value="1"/>
</dbReference>
<evidence type="ECO:0000256" key="1">
    <source>
        <dbReference type="ARBA" id="ARBA00006315"/>
    </source>
</evidence>
<dbReference type="Gene3D" id="3.30.1490.150">
    <property type="entry name" value="Hypothetical protein ph0010, domain 2"/>
    <property type="match status" value="1"/>
</dbReference>
<dbReference type="SUPFAM" id="SSF53213">
    <property type="entry name" value="LigB-like"/>
    <property type="match status" value="1"/>
</dbReference>
<proteinExistence type="inferred from homology"/>
<dbReference type="NCBIfam" id="TIGR00296">
    <property type="entry name" value="TIGR00296 family protein"/>
    <property type="match status" value="1"/>
</dbReference>
<comment type="caution">
    <text evidence="3">The sequence shown here is derived from an EMBL/GenBank/DDBJ whole genome shotgun (WGS) entry which is preliminary data.</text>
</comment>
<dbReference type="PANTHER" id="PTHR11060">
    <property type="entry name" value="PROTEIN MEMO1"/>
    <property type="match status" value="1"/>
</dbReference>
<protein>
    <submittedName>
        <fullName evidence="3">TIGR00296 family protein</fullName>
    </submittedName>
</protein>
<dbReference type="Pfam" id="PF01875">
    <property type="entry name" value="Memo"/>
    <property type="match status" value="1"/>
</dbReference>
<dbReference type="PANTHER" id="PTHR11060:SF0">
    <property type="entry name" value="PROTEIN MEMO1"/>
    <property type="match status" value="1"/>
</dbReference>
<reference evidence="4" key="1">
    <citation type="submission" date="2017-09" db="EMBL/GenBank/DDBJ databases">
        <title>Depth-based differentiation of microbial function through sediment-hosted aquifers and enrichment of novel symbionts in the deep terrestrial subsurface.</title>
        <authorList>
            <person name="Probst A.J."/>
            <person name="Ladd B."/>
            <person name="Jarett J.K."/>
            <person name="Geller-Mcgrath D.E."/>
            <person name="Sieber C.M.K."/>
            <person name="Emerson J.B."/>
            <person name="Anantharaman K."/>
            <person name="Thomas B.C."/>
            <person name="Malmstrom R."/>
            <person name="Stieglmeier M."/>
            <person name="Klingl A."/>
            <person name="Woyke T."/>
            <person name="Ryan C.M."/>
            <person name="Banfield J.F."/>
        </authorList>
    </citation>
    <scope>NUCLEOTIDE SEQUENCE [LARGE SCALE GENOMIC DNA]</scope>
</reference>
<dbReference type="SUPFAM" id="SSF143447">
    <property type="entry name" value="AMMECR1-like"/>
    <property type="match status" value="1"/>
</dbReference>
<accession>A0A2M8KCE0</accession>
<evidence type="ECO:0000313" key="3">
    <source>
        <dbReference type="EMBL" id="PJE57563.1"/>
    </source>
</evidence>
<dbReference type="Proteomes" id="UP000231648">
    <property type="component" value="Unassembled WGS sequence"/>
</dbReference>
<evidence type="ECO:0000313" key="4">
    <source>
        <dbReference type="Proteomes" id="UP000231648"/>
    </source>
</evidence>
<dbReference type="InterPro" id="IPR036071">
    <property type="entry name" value="AMMECR1_dom_sf"/>
</dbReference>
<dbReference type="Pfam" id="PF01871">
    <property type="entry name" value="AMMECR1"/>
    <property type="match status" value="1"/>
</dbReference>
<dbReference type="NCBIfam" id="TIGR04335">
    <property type="entry name" value="AmmeMemoSam_A"/>
    <property type="match status" value="1"/>
</dbReference>
<dbReference type="InterPro" id="IPR002737">
    <property type="entry name" value="MEMO1_fam"/>
</dbReference>
<feature type="domain" description="AMMECR1" evidence="2">
    <location>
        <begin position="297"/>
        <end position="483"/>
    </location>
</feature>
<name>A0A2M8KCE0_9BACT</name>
<gene>
    <name evidence="3" type="ORF">COU82_01260</name>
</gene>
<dbReference type="PROSITE" id="PS51112">
    <property type="entry name" value="AMMECR1"/>
    <property type="match status" value="1"/>
</dbReference>
<dbReference type="InterPro" id="IPR002733">
    <property type="entry name" value="AMMECR1_domain"/>
</dbReference>
<organism evidence="3 4">
    <name type="scientific">Candidatus Portnoybacteria bacterium CG10_big_fil_rev_8_21_14_0_10_38_18</name>
    <dbReference type="NCBI Taxonomy" id="1974813"/>
    <lineage>
        <taxon>Bacteria</taxon>
        <taxon>Candidatus Portnoyibacteriota</taxon>
    </lineage>
</organism>
<comment type="similarity">
    <text evidence="1">Belongs to the MEMO1 family.</text>
</comment>
<dbReference type="Gene3D" id="3.30.700.20">
    <property type="entry name" value="Hypothetical protein ph0010, domain 1"/>
    <property type="match status" value="1"/>
</dbReference>
<dbReference type="AlphaFoldDB" id="A0A2M8KCE0"/>
<dbReference type="InterPro" id="IPR027485">
    <property type="entry name" value="AMMECR1_N"/>
</dbReference>
<sequence>ESENNMPKKEENLPIRKPAVAGSFYPGNKAELDSMVDDFLSKVELPKLDPYIRALIVPHAGYVYSGQVAAYAYKALIGQDITRIIIIGNSHQEYFEGASIYPKGYFETPLGKVEIDADFAKKLMDSSDKIYFKESAHQQEHSLEVQLPFLQKTLKNFKIVPIIIGNQPGTADILINALKDLIDNNTLIIASSDLSHYPSYKDAQYSDNKVIQAVLTGKRENLRETISQLEAENIPNLQTCACGHDAIEVVMGLTEGDNAKLLKSANSGDVTRDKSQVVGYGAVVFTSDRLENGLDKVQQKRLLEIAKESIEEYVKNGKVLEFTESDSLINKPLGAFVTLKENGELRGCIGVFTGDVEEPLYKVVSKMAISAAINDPRFMPVSQNELDKLEYEISVLSPLKKINSWQDLEIGKEGAKIVRGSRSGVFLPQVAIENNWDKETFLSILCTQKAGLEADCYKDANTEIYVFTAQVFNEESVNPGTLP</sequence>
<evidence type="ECO:0000259" key="2">
    <source>
        <dbReference type="PROSITE" id="PS51112"/>
    </source>
</evidence>
<dbReference type="EMBL" id="PFDX01000013">
    <property type="protein sequence ID" value="PJE57563.1"/>
    <property type="molecule type" value="Genomic_DNA"/>
</dbReference>
<feature type="non-terminal residue" evidence="3">
    <location>
        <position position="1"/>
    </location>
</feature>
<dbReference type="InterPro" id="IPR027623">
    <property type="entry name" value="AmmeMemoSam_A"/>
</dbReference>
<dbReference type="HAMAP" id="MF_00055">
    <property type="entry name" value="MEMO1"/>
    <property type="match status" value="1"/>
</dbReference>